<dbReference type="Gene3D" id="3.30.460.10">
    <property type="entry name" value="Beta Polymerase, domain 2"/>
    <property type="match status" value="1"/>
</dbReference>
<keyword evidence="7" id="KW-0067">ATP-binding</keyword>
<comment type="caution">
    <text evidence="11">The sequence shown here is derived from an EMBL/GenBank/DDBJ whole genome shotgun (WGS) entry which is preliminary data.</text>
</comment>
<accession>A0ABT4I5W5</accession>
<gene>
    <name evidence="11" type="ORF">OHJ16_02405</name>
</gene>
<evidence type="ECO:0000256" key="3">
    <source>
        <dbReference type="ARBA" id="ARBA00022679"/>
    </source>
</evidence>
<evidence type="ECO:0000313" key="12">
    <source>
        <dbReference type="Proteomes" id="UP001072034"/>
    </source>
</evidence>
<keyword evidence="6" id="KW-0547">Nucleotide-binding</keyword>
<keyword evidence="5" id="KW-0479">Metal-binding</keyword>
<name>A0ABT4I5W5_9ACTO</name>
<keyword evidence="3" id="KW-0808">Transferase</keyword>
<dbReference type="InterPro" id="IPR002934">
    <property type="entry name" value="Polymerase_NTP_transf_dom"/>
</dbReference>
<dbReference type="Pfam" id="PF01909">
    <property type="entry name" value="NTP_transf_2"/>
    <property type="match status" value="1"/>
</dbReference>
<dbReference type="PANTHER" id="PTHR33571">
    <property type="entry name" value="SSL8005 PROTEIN"/>
    <property type="match status" value="1"/>
</dbReference>
<comment type="cofactor">
    <cofactor evidence="1">
        <name>Mg(2+)</name>
        <dbReference type="ChEBI" id="CHEBI:18420"/>
    </cofactor>
</comment>
<dbReference type="InterPro" id="IPR043519">
    <property type="entry name" value="NT_sf"/>
</dbReference>
<comment type="similarity">
    <text evidence="9">Belongs to the MntA antitoxin family.</text>
</comment>
<evidence type="ECO:0000256" key="1">
    <source>
        <dbReference type="ARBA" id="ARBA00001946"/>
    </source>
</evidence>
<evidence type="ECO:0000313" key="11">
    <source>
        <dbReference type="EMBL" id="MCZ0856906.1"/>
    </source>
</evidence>
<protein>
    <submittedName>
        <fullName evidence="11">Nucleotidyltransferase family protein</fullName>
    </submittedName>
</protein>
<keyword evidence="8" id="KW-0460">Magnesium</keyword>
<evidence type="ECO:0000256" key="2">
    <source>
        <dbReference type="ARBA" id="ARBA00022649"/>
    </source>
</evidence>
<evidence type="ECO:0000256" key="5">
    <source>
        <dbReference type="ARBA" id="ARBA00022723"/>
    </source>
</evidence>
<evidence type="ECO:0000259" key="10">
    <source>
        <dbReference type="Pfam" id="PF01909"/>
    </source>
</evidence>
<dbReference type="SUPFAM" id="SSF81301">
    <property type="entry name" value="Nucleotidyltransferase"/>
    <property type="match status" value="1"/>
</dbReference>
<evidence type="ECO:0000256" key="7">
    <source>
        <dbReference type="ARBA" id="ARBA00022840"/>
    </source>
</evidence>
<sequence>MTPTVESLEAREALTAHRDEVDALLARYGASNPRLFGSVARGDAGPLSDIDLLVDLEDPRRRTLMRLGGLNEGLRRVLGRPVDVVAPSVLRAGVSRQALADAVAI</sequence>
<dbReference type="EMBL" id="JAPTMY010000003">
    <property type="protein sequence ID" value="MCZ0856906.1"/>
    <property type="molecule type" value="Genomic_DNA"/>
</dbReference>
<keyword evidence="4" id="KW-0548">Nucleotidyltransferase</keyword>
<evidence type="ECO:0000256" key="6">
    <source>
        <dbReference type="ARBA" id="ARBA00022741"/>
    </source>
</evidence>
<dbReference type="PANTHER" id="PTHR33571:SF12">
    <property type="entry name" value="BSL3053 PROTEIN"/>
    <property type="match status" value="1"/>
</dbReference>
<feature type="domain" description="Polymerase nucleotidyl transferase" evidence="10">
    <location>
        <begin position="34"/>
        <end position="99"/>
    </location>
</feature>
<keyword evidence="12" id="KW-1185">Reference proteome</keyword>
<dbReference type="InterPro" id="IPR052038">
    <property type="entry name" value="Type-VII_TA_antitoxin"/>
</dbReference>
<evidence type="ECO:0000256" key="4">
    <source>
        <dbReference type="ARBA" id="ARBA00022695"/>
    </source>
</evidence>
<evidence type="ECO:0000256" key="8">
    <source>
        <dbReference type="ARBA" id="ARBA00022842"/>
    </source>
</evidence>
<reference evidence="11" key="1">
    <citation type="submission" date="2022-10" db="EMBL/GenBank/DDBJ databases">
        <title>Genome sequence of Actinomyces israelii ATCC 10048.</title>
        <authorList>
            <person name="Watt R.M."/>
            <person name="Tong W.M."/>
        </authorList>
    </citation>
    <scope>NUCLEOTIDE SEQUENCE</scope>
    <source>
        <strain evidence="11">ATCC 10048</strain>
    </source>
</reference>
<proteinExistence type="inferred from homology"/>
<keyword evidence="2" id="KW-1277">Toxin-antitoxin system</keyword>
<dbReference type="CDD" id="cd05403">
    <property type="entry name" value="NT_KNTase_like"/>
    <property type="match status" value="1"/>
</dbReference>
<dbReference type="RefSeq" id="WP_268916590.1">
    <property type="nucleotide sequence ID" value="NZ_CP124548.1"/>
</dbReference>
<dbReference type="Proteomes" id="UP001072034">
    <property type="component" value="Unassembled WGS sequence"/>
</dbReference>
<organism evidence="11 12">
    <name type="scientific">Actinomyces israelii</name>
    <dbReference type="NCBI Taxonomy" id="1659"/>
    <lineage>
        <taxon>Bacteria</taxon>
        <taxon>Bacillati</taxon>
        <taxon>Actinomycetota</taxon>
        <taxon>Actinomycetes</taxon>
        <taxon>Actinomycetales</taxon>
        <taxon>Actinomycetaceae</taxon>
        <taxon>Actinomyces</taxon>
    </lineage>
</organism>
<evidence type="ECO:0000256" key="9">
    <source>
        <dbReference type="ARBA" id="ARBA00038276"/>
    </source>
</evidence>